<organism evidence="2">
    <name type="scientific">Streptomyces sp. NBC_00180</name>
    <dbReference type="NCBI Taxonomy" id="2903632"/>
    <lineage>
        <taxon>Bacteria</taxon>
        <taxon>Bacillati</taxon>
        <taxon>Actinomycetota</taxon>
        <taxon>Actinomycetes</taxon>
        <taxon>Kitasatosporales</taxon>
        <taxon>Streptomycetaceae</taxon>
        <taxon>Streptomyces</taxon>
    </lineage>
</organism>
<feature type="region of interest" description="Disordered" evidence="1">
    <location>
        <begin position="1"/>
        <end position="36"/>
    </location>
</feature>
<dbReference type="SUPFAM" id="SSF49879">
    <property type="entry name" value="SMAD/FHA domain"/>
    <property type="match status" value="1"/>
</dbReference>
<proteinExistence type="predicted"/>
<name>A0AAU1HZN1_9ACTN</name>
<dbReference type="AlphaFoldDB" id="A0AAU1HZN1"/>
<dbReference type="EMBL" id="CP108140">
    <property type="protein sequence ID" value="WTP86899.1"/>
    <property type="molecule type" value="Genomic_DNA"/>
</dbReference>
<evidence type="ECO:0000313" key="2">
    <source>
        <dbReference type="EMBL" id="WTP86899.1"/>
    </source>
</evidence>
<sequence length="280" mass="30412">MIAGHRPHRPLDHTRPAPSGGRALPPTHGSLARGASAPVPGTLFALAIGGGMMLGPGAGREVLFGRNRPEVHVCLGEDDPQVSRHQGMLTHRDGHWWVSNTGRLPIRCAAGRLLFRDEEPLPLDTGYTPLFAGGSRGREHLLEVYVTDAEGGHRAPRHGDVTRPPRVWTLTDAERLALVALGRRYLQHEPRPQPLTWRQTAAQLADVRSGEGWTDKRVEHLVNAVRLRLSRDGVPGLTREEVGEPVGNALNDHLIRALLTSTTLVPMDLAVIDGVVIDGA</sequence>
<dbReference type="InterPro" id="IPR008984">
    <property type="entry name" value="SMAD_FHA_dom_sf"/>
</dbReference>
<accession>A0AAU1HZN1</accession>
<reference evidence="2" key="1">
    <citation type="submission" date="2022-10" db="EMBL/GenBank/DDBJ databases">
        <title>The complete genomes of actinobacterial strains from the NBC collection.</title>
        <authorList>
            <person name="Joergensen T.S."/>
            <person name="Alvarez Arevalo M."/>
            <person name="Sterndorff E.B."/>
            <person name="Faurdal D."/>
            <person name="Vuksanovic O."/>
            <person name="Mourched A.-S."/>
            <person name="Charusanti P."/>
            <person name="Shaw S."/>
            <person name="Blin K."/>
            <person name="Weber T."/>
        </authorList>
    </citation>
    <scope>NUCLEOTIDE SEQUENCE</scope>
    <source>
        <strain evidence="2">NBC 00180</strain>
    </source>
</reference>
<protein>
    <submittedName>
        <fullName evidence="2">FHA domain-containing protein</fullName>
    </submittedName>
</protein>
<evidence type="ECO:0000256" key="1">
    <source>
        <dbReference type="SAM" id="MobiDB-lite"/>
    </source>
</evidence>
<gene>
    <name evidence="2" type="ORF">OG477_16620</name>
</gene>